<proteinExistence type="predicted"/>
<reference evidence="1 2" key="1">
    <citation type="journal article" date="2019" name="Appl. Environ. Microbiol.">
        <title>Environmental Evidence and Genomic Insight of Iron-oxidizing Bacteria Preference Towards More Corrosion Resistant Stainless Steel at Higher Salinities.</title>
        <authorList>
            <person name="Garrison C.E."/>
            <person name="Price K.A."/>
            <person name="Field E.K."/>
        </authorList>
    </citation>
    <scope>NUCLEOTIDE SEQUENCE [LARGE SCALE GENOMIC DNA]</scope>
    <source>
        <strain evidence="1 2">P3</strain>
    </source>
</reference>
<evidence type="ECO:0000313" key="1">
    <source>
        <dbReference type="EMBL" id="TLS68635.1"/>
    </source>
</evidence>
<comment type="caution">
    <text evidence="1">The sequence shown here is derived from an EMBL/GenBank/DDBJ whole genome shotgun (WGS) entry which is preliminary data.</text>
</comment>
<accession>A0A5R9GUF5</accession>
<dbReference type="AlphaFoldDB" id="A0A5R9GUF5"/>
<name>A0A5R9GUF5_9PROT</name>
<keyword evidence="2" id="KW-1185">Reference proteome</keyword>
<dbReference type="EMBL" id="VBRY01000002">
    <property type="protein sequence ID" value="TLS68635.1"/>
    <property type="molecule type" value="Genomic_DNA"/>
</dbReference>
<protein>
    <submittedName>
        <fullName evidence="1">Uncharacterized protein</fullName>
    </submittedName>
</protein>
<dbReference type="RefSeq" id="WP_138238254.1">
    <property type="nucleotide sequence ID" value="NZ_VBRY01000002.1"/>
</dbReference>
<evidence type="ECO:0000313" key="2">
    <source>
        <dbReference type="Proteomes" id="UP000306585"/>
    </source>
</evidence>
<sequence>MTTKNTELAFNLWAVFDMSGGYVYCLSGKAYVLSGTDQQKLGLLKELAATDYLTAKRYRIPERFHVITPGGVKKGFADVREVFDPNAMMFEELFEEIERNLPSVISFDYGGQATHKPQKIPGDPLCVTTILCEDTLGNIRPILSQADMDWLSRQL</sequence>
<organism evidence="1 2">
    <name type="scientific">Mariprofundus erugo</name>
    <dbReference type="NCBI Taxonomy" id="2528639"/>
    <lineage>
        <taxon>Bacteria</taxon>
        <taxon>Pseudomonadati</taxon>
        <taxon>Pseudomonadota</taxon>
        <taxon>Candidatius Mariprofundia</taxon>
        <taxon>Mariprofundales</taxon>
        <taxon>Mariprofundaceae</taxon>
        <taxon>Mariprofundus</taxon>
    </lineage>
</organism>
<dbReference type="Proteomes" id="UP000306585">
    <property type="component" value="Unassembled WGS sequence"/>
</dbReference>
<gene>
    <name evidence="1" type="ORF">FEF65_02715</name>
</gene>